<reference evidence="2 3" key="1">
    <citation type="journal article" date="2019" name="Appl. Microbiol. Biotechnol.">
        <title>Genome sequence of Isaria javanica and comparative genome analysis insights into family S53 peptidase evolution in fungal entomopathogens.</title>
        <authorList>
            <person name="Lin R."/>
            <person name="Zhang X."/>
            <person name="Xin B."/>
            <person name="Zou M."/>
            <person name="Gao Y."/>
            <person name="Qin F."/>
            <person name="Hu Q."/>
            <person name="Xie B."/>
            <person name="Cheng X."/>
        </authorList>
    </citation>
    <scope>NUCLEOTIDE SEQUENCE [LARGE SCALE GENOMIC DNA]</scope>
    <source>
        <strain evidence="2 3">IJ1G</strain>
    </source>
</reference>
<accession>A0A545W2S5</accession>
<dbReference type="OrthoDB" id="4770059at2759"/>
<feature type="region of interest" description="Disordered" evidence="1">
    <location>
        <begin position="145"/>
        <end position="193"/>
    </location>
</feature>
<dbReference type="Proteomes" id="UP000315783">
    <property type="component" value="Unassembled WGS sequence"/>
</dbReference>
<dbReference type="STRING" id="43265.A0A545W2S5"/>
<name>A0A545W2S5_9HYPO</name>
<evidence type="ECO:0000256" key="1">
    <source>
        <dbReference type="SAM" id="MobiDB-lite"/>
    </source>
</evidence>
<dbReference type="EMBL" id="SPUK01000005">
    <property type="protein sequence ID" value="TQV97014.1"/>
    <property type="molecule type" value="Genomic_DNA"/>
</dbReference>
<evidence type="ECO:0000313" key="3">
    <source>
        <dbReference type="Proteomes" id="UP000315783"/>
    </source>
</evidence>
<organism evidence="2 3">
    <name type="scientific">Cordyceps javanica</name>
    <dbReference type="NCBI Taxonomy" id="43265"/>
    <lineage>
        <taxon>Eukaryota</taxon>
        <taxon>Fungi</taxon>
        <taxon>Dikarya</taxon>
        <taxon>Ascomycota</taxon>
        <taxon>Pezizomycotina</taxon>
        <taxon>Sordariomycetes</taxon>
        <taxon>Hypocreomycetidae</taxon>
        <taxon>Hypocreales</taxon>
        <taxon>Cordycipitaceae</taxon>
        <taxon>Cordyceps</taxon>
    </lineage>
</organism>
<keyword evidence="3" id="KW-1185">Reference proteome</keyword>
<dbReference type="AlphaFoldDB" id="A0A545W2S5"/>
<proteinExistence type="predicted"/>
<gene>
    <name evidence="2" type="ORF">IF1G_04254</name>
</gene>
<sequence>MALTTGASSTAHAVPMTTQPVACPAPLLTADFDRCSVPGGLELWQNWGYYSPGVCFIGYVALCTQTAAPSGGWPIGKDETAVRCVPIGYECNDKTSDQRYATSLYNDMTLSAPAFEIRWRSGDASGQFTQPPTIQPIQGELAELGSAGPTAELQAEGPVKELASNRPKQYDDYVPVNKEPAELPADPIFRSRH</sequence>
<evidence type="ECO:0000313" key="2">
    <source>
        <dbReference type="EMBL" id="TQV97014.1"/>
    </source>
</evidence>
<protein>
    <submittedName>
        <fullName evidence="2">Uncharacterized protein</fullName>
    </submittedName>
</protein>
<comment type="caution">
    <text evidence="2">The sequence shown here is derived from an EMBL/GenBank/DDBJ whole genome shotgun (WGS) entry which is preliminary data.</text>
</comment>